<reference evidence="1 2" key="1">
    <citation type="journal article" date="2023" name="Sci. Data">
        <title>Genome assembly of the Korean intertidal mud-creeper Batillaria attramentaria.</title>
        <authorList>
            <person name="Patra A.K."/>
            <person name="Ho P.T."/>
            <person name="Jun S."/>
            <person name="Lee S.J."/>
            <person name="Kim Y."/>
            <person name="Won Y.J."/>
        </authorList>
    </citation>
    <scope>NUCLEOTIDE SEQUENCE [LARGE SCALE GENOMIC DNA]</scope>
    <source>
        <strain evidence="1">Wonlab-2016</strain>
    </source>
</reference>
<organism evidence="1 2">
    <name type="scientific">Batillaria attramentaria</name>
    <dbReference type="NCBI Taxonomy" id="370345"/>
    <lineage>
        <taxon>Eukaryota</taxon>
        <taxon>Metazoa</taxon>
        <taxon>Spiralia</taxon>
        <taxon>Lophotrochozoa</taxon>
        <taxon>Mollusca</taxon>
        <taxon>Gastropoda</taxon>
        <taxon>Caenogastropoda</taxon>
        <taxon>Sorbeoconcha</taxon>
        <taxon>Cerithioidea</taxon>
        <taxon>Batillariidae</taxon>
        <taxon>Batillaria</taxon>
    </lineage>
</organism>
<dbReference type="EMBL" id="JACVVK020000237">
    <property type="protein sequence ID" value="KAK7482874.1"/>
    <property type="molecule type" value="Genomic_DNA"/>
</dbReference>
<dbReference type="AlphaFoldDB" id="A0ABD0K6D5"/>
<proteinExistence type="predicted"/>
<gene>
    <name evidence="1" type="ORF">BaRGS_00025907</name>
</gene>
<name>A0ABD0K6D5_9CAEN</name>
<evidence type="ECO:0000313" key="2">
    <source>
        <dbReference type="Proteomes" id="UP001519460"/>
    </source>
</evidence>
<comment type="caution">
    <text evidence="1">The sequence shown here is derived from an EMBL/GenBank/DDBJ whole genome shotgun (WGS) entry which is preliminary data.</text>
</comment>
<dbReference type="Proteomes" id="UP001519460">
    <property type="component" value="Unassembled WGS sequence"/>
</dbReference>
<protein>
    <submittedName>
        <fullName evidence="1">Uncharacterized protein</fullName>
    </submittedName>
</protein>
<evidence type="ECO:0000313" key="1">
    <source>
        <dbReference type="EMBL" id="KAK7482874.1"/>
    </source>
</evidence>
<keyword evidence="2" id="KW-1185">Reference proteome</keyword>
<sequence length="103" mass="12413">MRMILRNAEILTEAQNQLRAYTTSQFQSCFFLLCNEVQVRRLQKRLLESHRRRKSSDQRFEDGLSIRYLSHPLLCVWHKVKFTDARQEQRSPTQCLLKTKRDS</sequence>
<accession>A0ABD0K6D5</accession>